<dbReference type="Gene3D" id="1.10.10.10">
    <property type="entry name" value="Winged helix-like DNA-binding domain superfamily/Winged helix DNA-binding domain"/>
    <property type="match status" value="1"/>
</dbReference>
<evidence type="ECO:0000313" key="2">
    <source>
        <dbReference type="Proteomes" id="UP000199533"/>
    </source>
</evidence>
<reference evidence="2" key="1">
    <citation type="submission" date="2016-10" db="EMBL/GenBank/DDBJ databases">
        <authorList>
            <person name="Varghese N."/>
            <person name="Submissions S."/>
        </authorList>
    </citation>
    <scope>NUCLEOTIDE SEQUENCE [LARGE SCALE GENOMIC DNA]</scope>
    <source>
        <strain evidence="2">Nm69</strain>
    </source>
</reference>
<accession>A0A1I4HJS4</accession>
<organism evidence="1 2">
    <name type="scientific">Nitrosomonas aestuarii</name>
    <dbReference type="NCBI Taxonomy" id="52441"/>
    <lineage>
        <taxon>Bacteria</taxon>
        <taxon>Pseudomonadati</taxon>
        <taxon>Pseudomonadota</taxon>
        <taxon>Betaproteobacteria</taxon>
        <taxon>Nitrosomonadales</taxon>
        <taxon>Nitrosomonadaceae</taxon>
        <taxon>Nitrosomonas</taxon>
    </lineage>
</organism>
<dbReference type="OrthoDB" id="9816028at2"/>
<dbReference type="AlphaFoldDB" id="A0A1I4HJS4"/>
<gene>
    <name evidence="1" type="ORF">SAMN05216302_10882</name>
</gene>
<dbReference type="EMBL" id="FOSP01000088">
    <property type="protein sequence ID" value="SFL42489.1"/>
    <property type="molecule type" value="Genomic_DNA"/>
</dbReference>
<dbReference type="SUPFAM" id="SSF46689">
    <property type="entry name" value="Homeodomain-like"/>
    <property type="match status" value="1"/>
</dbReference>
<dbReference type="STRING" id="52441.SAMN05216302_10882"/>
<sequence>MRYPASEKLEIIRLVEQSDLSVRLTLLRLGIRKSTFYGWLKRYHECGVDGLEDRKPSPGLVWNKLPEDQQAAIIELALERPELSPRELAVAYTDEQSSFVSESTVYRLLKVHDLITSPAYILMEAADKFQHPTSRVNEMWQTDFTYCAPILRRYLLLILTKLEHVWNAFWSLVVMNRMPTFCYEKV</sequence>
<dbReference type="Pfam" id="PF13565">
    <property type="entry name" value="HTH_32"/>
    <property type="match status" value="1"/>
</dbReference>
<keyword evidence="2" id="KW-1185">Reference proteome</keyword>
<evidence type="ECO:0000313" key="1">
    <source>
        <dbReference type="EMBL" id="SFL42489.1"/>
    </source>
</evidence>
<dbReference type="Proteomes" id="UP000199533">
    <property type="component" value="Unassembled WGS sequence"/>
</dbReference>
<dbReference type="InterPro" id="IPR009057">
    <property type="entry name" value="Homeodomain-like_sf"/>
</dbReference>
<name>A0A1I4HJS4_9PROT</name>
<protein>
    <submittedName>
        <fullName evidence="1">Transposase</fullName>
    </submittedName>
</protein>
<proteinExistence type="predicted"/>
<dbReference type="InterPro" id="IPR036388">
    <property type="entry name" value="WH-like_DNA-bd_sf"/>
</dbReference>